<accession>A0A7X6BBF3</accession>
<dbReference type="AlphaFoldDB" id="A0A7X6BBF3"/>
<proteinExistence type="predicted"/>
<dbReference type="RefSeq" id="WP_125974041.1">
    <property type="nucleotide sequence ID" value="NZ_BAAADY010000043.1"/>
</dbReference>
<organism evidence="1 2">
    <name type="scientific">Sphingomonas trueperi</name>
    <dbReference type="NCBI Taxonomy" id="53317"/>
    <lineage>
        <taxon>Bacteria</taxon>
        <taxon>Pseudomonadati</taxon>
        <taxon>Pseudomonadota</taxon>
        <taxon>Alphaproteobacteria</taxon>
        <taxon>Sphingomonadales</taxon>
        <taxon>Sphingomonadaceae</taxon>
        <taxon>Sphingomonas</taxon>
    </lineage>
</organism>
<protein>
    <submittedName>
        <fullName evidence="1">Uncharacterized protein</fullName>
    </submittedName>
</protein>
<evidence type="ECO:0000313" key="1">
    <source>
        <dbReference type="EMBL" id="NJB96468.1"/>
    </source>
</evidence>
<dbReference type="Proteomes" id="UP000531251">
    <property type="component" value="Unassembled WGS sequence"/>
</dbReference>
<name>A0A7X6BBF3_9SPHN</name>
<dbReference type="EMBL" id="JAATJB010000002">
    <property type="protein sequence ID" value="NJB96468.1"/>
    <property type="molecule type" value="Genomic_DNA"/>
</dbReference>
<keyword evidence="2" id="KW-1185">Reference proteome</keyword>
<comment type="caution">
    <text evidence="1">The sequence shown here is derived from an EMBL/GenBank/DDBJ whole genome shotgun (WGS) entry which is preliminary data.</text>
</comment>
<evidence type="ECO:0000313" key="2">
    <source>
        <dbReference type="Proteomes" id="UP000531251"/>
    </source>
</evidence>
<reference evidence="1 2" key="1">
    <citation type="submission" date="2020-03" db="EMBL/GenBank/DDBJ databases">
        <title>Genomic Encyclopedia of Type Strains, Phase IV (KMG-IV): sequencing the most valuable type-strain genomes for metagenomic binning, comparative biology and taxonomic classification.</title>
        <authorList>
            <person name="Goeker M."/>
        </authorList>
    </citation>
    <scope>NUCLEOTIDE SEQUENCE [LARGE SCALE GENOMIC DNA]</scope>
    <source>
        <strain evidence="1 2">DSM 7225</strain>
    </source>
</reference>
<sequence>MIPLILGLLLAAPFSEIAHSVRIDHDSGPVHADYRMRVDVRHQQLGVAGPGGRASTLRCRWEADLVVDRQARHSAGTLQRALRQESVAAGSRPGWCTANRAVIAKDVASATKDMRGAVEALASQDAEMLRAELDQIGRVNT</sequence>
<gene>
    <name evidence="1" type="ORF">GGR89_000768</name>
</gene>